<dbReference type="AlphaFoldDB" id="A0A0A9F194"/>
<dbReference type="PANTHER" id="PTHR21404">
    <property type="entry name" value="HEN1"/>
    <property type="match status" value="1"/>
</dbReference>
<dbReference type="Gene3D" id="3.40.50.150">
    <property type="entry name" value="Vaccinia Virus protein VP39"/>
    <property type="match status" value="1"/>
</dbReference>
<comment type="cofactor">
    <cofactor evidence="1">
        <name>Mg(2+)</name>
        <dbReference type="ChEBI" id="CHEBI:18420"/>
    </cofactor>
</comment>
<dbReference type="GO" id="GO:0003723">
    <property type="term" value="F:RNA binding"/>
    <property type="evidence" value="ECO:0007669"/>
    <property type="project" value="UniProtKB-KW"/>
</dbReference>
<comment type="similarity">
    <text evidence="2">Belongs to the methyltransferase superfamily. HEN1 family.</text>
</comment>
<evidence type="ECO:0000256" key="8">
    <source>
        <dbReference type="ARBA" id="ARBA00022842"/>
    </source>
</evidence>
<evidence type="ECO:0000256" key="9">
    <source>
        <dbReference type="ARBA" id="ARBA00022884"/>
    </source>
</evidence>
<organism evidence="13">
    <name type="scientific">Arundo donax</name>
    <name type="common">Giant reed</name>
    <name type="synonym">Donax arundinaceus</name>
    <dbReference type="NCBI Taxonomy" id="35708"/>
    <lineage>
        <taxon>Eukaryota</taxon>
        <taxon>Viridiplantae</taxon>
        <taxon>Streptophyta</taxon>
        <taxon>Embryophyta</taxon>
        <taxon>Tracheophyta</taxon>
        <taxon>Spermatophyta</taxon>
        <taxon>Magnoliopsida</taxon>
        <taxon>Liliopsida</taxon>
        <taxon>Poales</taxon>
        <taxon>Poaceae</taxon>
        <taxon>PACMAD clade</taxon>
        <taxon>Arundinoideae</taxon>
        <taxon>Arundineae</taxon>
        <taxon>Arundo</taxon>
    </lineage>
</organism>
<evidence type="ECO:0000256" key="5">
    <source>
        <dbReference type="ARBA" id="ARBA00022679"/>
    </source>
</evidence>
<keyword evidence="8" id="KW-0460">Magnesium</keyword>
<keyword evidence="7" id="KW-0479">Metal-binding</keyword>
<dbReference type="EMBL" id="GBRH01193980">
    <property type="protein sequence ID" value="JAE03916.1"/>
    <property type="molecule type" value="Transcribed_RNA"/>
</dbReference>
<dbReference type="EC" id="2.1.1.386" evidence="11"/>
<evidence type="ECO:0000256" key="7">
    <source>
        <dbReference type="ARBA" id="ARBA00022723"/>
    </source>
</evidence>
<keyword evidence="9" id="KW-0694">RNA-binding</keyword>
<dbReference type="GO" id="GO:0001510">
    <property type="term" value="P:RNA methylation"/>
    <property type="evidence" value="ECO:0007669"/>
    <property type="project" value="InterPro"/>
</dbReference>
<comment type="catalytic activity">
    <reaction evidence="12">
        <text>small RNA 3'-end nucleotide + S-adenosyl-L-methionine = small RNA 3'-end 2'-O-methylnucleotide + S-adenosyl-L-homocysteine + H(+)</text>
        <dbReference type="Rhea" id="RHEA:37887"/>
        <dbReference type="Rhea" id="RHEA-COMP:10415"/>
        <dbReference type="Rhea" id="RHEA-COMP:10416"/>
        <dbReference type="ChEBI" id="CHEBI:15378"/>
        <dbReference type="ChEBI" id="CHEBI:57856"/>
        <dbReference type="ChEBI" id="CHEBI:59789"/>
        <dbReference type="ChEBI" id="CHEBI:74896"/>
        <dbReference type="ChEBI" id="CHEBI:74898"/>
        <dbReference type="EC" id="2.1.1.386"/>
    </reaction>
</comment>
<sequence length="176" mass="19912">MQISVPTAVLYDGSITDFDSRLYGVDIGTCLEVIEHMEEDQASLFGNVVLSSFRPTVLIVSTPNYEYNPILQRSGMPNKEDEPEENTGPCKFRNHDHKFEWTRAQFQCWATDLAVKHNYSVEFNGVGGTGEEPGYASQIAVFRKMARNGEAVSLNKDQDQPYELLWEWPNVSIPSD</sequence>
<evidence type="ECO:0000256" key="11">
    <source>
        <dbReference type="ARBA" id="ARBA00035025"/>
    </source>
</evidence>
<reference evidence="13" key="1">
    <citation type="submission" date="2014-09" db="EMBL/GenBank/DDBJ databases">
        <authorList>
            <person name="Magalhaes I.L.F."/>
            <person name="Oliveira U."/>
            <person name="Santos F.R."/>
            <person name="Vidigal T.H.D.A."/>
            <person name="Brescovit A.D."/>
            <person name="Santos A.J."/>
        </authorList>
    </citation>
    <scope>NUCLEOTIDE SEQUENCE</scope>
    <source>
        <tissue evidence="13">Shoot tissue taken approximately 20 cm above the soil surface</tissue>
    </source>
</reference>
<evidence type="ECO:0000256" key="6">
    <source>
        <dbReference type="ARBA" id="ARBA00022691"/>
    </source>
</evidence>
<dbReference type="GO" id="GO:0005634">
    <property type="term" value="C:nucleus"/>
    <property type="evidence" value="ECO:0007669"/>
    <property type="project" value="TreeGrafter"/>
</dbReference>
<dbReference type="InterPro" id="IPR029063">
    <property type="entry name" value="SAM-dependent_MTases_sf"/>
</dbReference>
<evidence type="ECO:0000256" key="3">
    <source>
        <dbReference type="ARBA" id="ARBA00021330"/>
    </source>
</evidence>
<keyword evidence="4" id="KW-0489">Methyltransferase</keyword>
<evidence type="ECO:0000256" key="10">
    <source>
        <dbReference type="ARBA" id="ARBA00023158"/>
    </source>
</evidence>
<evidence type="ECO:0000256" key="12">
    <source>
        <dbReference type="ARBA" id="ARBA00048418"/>
    </source>
</evidence>
<accession>A0A0A9F194</accession>
<dbReference type="GO" id="GO:0005737">
    <property type="term" value="C:cytoplasm"/>
    <property type="evidence" value="ECO:0007669"/>
    <property type="project" value="TreeGrafter"/>
</dbReference>
<dbReference type="GO" id="GO:0030422">
    <property type="term" value="P:siRNA processing"/>
    <property type="evidence" value="ECO:0007669"/>
    <property type="project" value="TreeGrafter"/>
</dbReference>
<protein>
    <recommendedName>
        <fullName evidence="3">Small RNA 2'-O-methyltransferase</fullName>
        <ecNumber evidence="11">2.1.1.386</ecNumber>
    </recommendedName>
</protein>
<name>A0A0A9F194_ARUDO</name>
<dbReference type="PANTHER" id="PTHR21404:SF3">
    <property type="entry name" value="SMALL RNA 2'-O-METHYLTRANSFERASE"/>
    <property type="match status" value="1"/>
</dbReference>
<reference evidence="13" key="2">
    <citation type="journal article" date="2015" name="Data Brief">
        <title>Shoot transcriptome of the giant reed, Arundo donax.</title>
        <authorList>
            <person name="Barrero R.A."/>
            <person name="Guerrero F.D."/>
            <person name="Moolhuijzen P."/>
            <person name="Goolsby J.A."/>
            <person name="Tidwell J."/>
            <person name="Bellgard S.E."/>
            <person name="Bellgard M.I."/>
        </authorList>
    </citation>
    <scope>NUCLEOTIDE SEQUENCE</scope>
    <source>
        <tissue evidence="13">Shoot tissue taken approximately 20 cm above the soil surface</tissue>
    </source>
</reference>
<keyword evidence="5" id="KW-0808">Transferase</keyword>
<keyword evidence="6" id="KW-0949">S-adenosyl-L-methionine</keyword>
<dbReference type="InterPro" id="IPR026610">
    <property type="entry name" value="Hen1"/>
</dbReference>
<dbReference type="GO" id="GO:0090486">
    <property type="term" value="F:small RNA 2'-O-methyltransferase activity"/>
    <property type="evidence" value="ECO:0007669"/>
    <property type="project" value="UniProtKB-EC"/>
</dbReference>
<dbReference type="GO" id="GO:0046872">
    <property type="term" value="F:metal ion binding"/>
    <property type="evidence" value="ECO:0007669"/>
    <property type="project" value="UniProtKB-KW"/>
</dbReference>
<keyword evidence="10" id="KW-0943">RNA-mediated gene silencing</keyword>
<evidence type="ECO:0000256" key="4">
    <source>
        <dbReference type="ARBA" id="ARBA00022603"/>
    </source>
</evidence>
<evidence type="ECO:0000256" key="1">
    <source>
        <dbReference type="ARBA" id="ARBA00001946"/>
    </source>
</evidence>
<evidence type="ECO:0000256" key="2">
    <source>
        <dbReference type="ARBA" id="ARBA00009026"/>
    </source>
</evidence>
<evidence type="ECO:0000313" key="13">
    <source>
        <dbReference type="EMBL" id="JAE03916.1"/>
    </source>
</evidence>
<proteinExistence type="inferred from homology"/>